<feature type="chain" id="PRO_5003279574" description="Lipoprotein" evidence="1">
    <location>
        <begin position="21"/>
        <end position="300"/>
    </location>
</feature>
<dbReference type="PATRIC" id="fig|717774.3.peg.1608"/>
<keyword evidence="1" id="KW-0732">Signal</keyword>
<dbReference type="eggNOG" id="ENOG502ZV3U">
    <property type="taxonomic scope" value="Bacteria"/>
</dbReference>
<accession>F2JY78</accession>
<name>F2JY78_MARM1</name>
<dbReference type="EMBL" id="CP002583">
    <property type="protein sequence ID" value="ADZ90814.1"/>
    <property type="molecule type" value="Genomic_DNA"/>
</dbReference>
<dbReference type="Proteomes" id="UP000001062">
    <property type="component" value="Chromosome"/>
</dbReference>
<reference evidence="2 3" key="1">
    <citation type="journal article" date="2012" name="Stand. Genomic Sci.">
        <title>Complete genome sequence of the melanogenic marine bacterium Marinomonas mediterranea type strain (MMB-1(T)).</title>
        <authorList>
            <person name="Lucas-Elio P."/>
            <person name="Goodwin L."/>
            <person name="Woyke T."/>
            <person name="Pitluck S."/>
            <person name="Nolan M."/>
            <person name="Kyrpides N.C."/>
            <person name="Detter J.C."/>
            <person name="Copeland A."/>
            <person name="Teshima H."/>
            <person name="Bruce D."/>
            <person name="Detter C."/>
            <person name="Tapia R."/>
            <person name="Han S."/>
            <person name="Land M.L."/>
            <person name="Ivanova N."/>
            <person name="Mikhailova N."/>
            <person name="Johnston A.W."/>
            <person name="Sanchez-Amat A."/>
        </authorList>
    </citation>
    <scope>NUCLEOTIDE SEQUENCE [LARGE SCALE GENOMIC DNA]</scope>
    <source>
        <strain evidence="3">ATCC 700492 / JCM 21426 / NBRC 103028 / MMB-1</strain>
    </source>
</reference>
<gene>
    <name evidence="2" type="ordered locus">Marme_1549</name>
</gene>
<evidence type="ECO:0000313" key="2">
    <source>
        <dbReference type="EMBL" id="ADZ90814.1"/>
    </source>
</evidence>
<keyword evidence="3" id="KW-1185">Reference proteome</keyword>
<proteinExistence type="predicted"/>
<dbReference type="AlphaFoldDB" id="F2JY78"/>
<dbReference type="KEGG" id="mme:Marme_1549"/>
<dbReference type="RefSeq" id="WP_013660719.1">
    <property type="nucleotide sequence ID" value="NC_015276.1"/>
</dbReference>
<feature type="signal peptide" evidence="1">
    <location>
        <begin position="1"/>
        <end position="20"/>
    </location>
</feature>
<dbReference type="HOGENOM" id="CLU_959410_0_0_6"/>
<organism evidence="2 3">
    <name type="scientific">Marinomonas mediterranea (strain ATCC 700492 / JCM 21426 / NBRC 103028 / MMB-1)</name>
    <dbReference type="NCBI Taxonomy" id="717774"/>
    <lineage>
        <taxon>Bacteria</taxon>
        <taxon>Pseudomonadati</taxon>
        <taxon>Pseudomonadota</taxon>
        <taxon>Gammaproteobacteria</taxon>
        <taxon>Oceanospirillales</taxon>
        <taxon>Oceanospirillaceae</taxon>
        <taxon>Marinomonas</taxon>
    </lineage>
</organism>
<evidence type="ECO:0000313" key="3">
    <source>
        <dbReference type="Proteomes" id="UP000001062"/>
    </source>
</evidence>
<dbReference type="OrthoDB" id="6401578at2"/>
<dbReference type="PROSITE" id="PS51257">
    <property type="entry name" value="PROKAR_LIPOPROTEIN"/>
    <property type="match status" value="1"/>
</dbReference>
<sequence length="300" mass="33896" precursor="true">MSYARSIVLVVFAVILSACAGRATDPEAQMKRIDADFRFVNKLTCSIRNKENDEFCSCQVDVLSEVTPDGLKRKLVRGRASSAQYELAEIMVENSDRLEACKANYSSKSLLKAEPESNALHQVLIKYKDKILAPGDEQEFDHSHLSLGHRYILQNQIADTEGKLSVPLNATLTKIEGAAFYYSVYVGEEDKTYENVIAWKNGVLYRVGKGGDLIPYYSDSACKFVIGVCEYKDYRGKSRYVNTEYINGVWVRNLKGVGSKQRLVKEVFDKDGMILYQLNKSLGKWEYVRVDEANLSLSEK</sequence>
<evidence type="ECO:0008006" key="4">
    <source>
        <dbReference type="Google" id="ProtNLM"/>
    </source>
</evidence>
<protein>
    <recommendedName>
        <fullName evidence="4">Lipoprotein</fullName>
    </recommendedName>
</protein>
<evidence type="ECO:0000256" key="1">
    <source>
        <dbReference type="SAM" id="SignalP"/>
    </source>
</evidence>